<protein>
    <submittedName>
        <fullName evidence="2">Uncharacterized protein</fullName>
    </submittedName>
</protein>
<evidence type="ECO:0000313" key="3">
    <source>
        <dbReference type="Proteomes" id="UP000217265"/>
    </source>
</evidence>
<accession>A0A290QG54</accession>
<dbReference type="EMBL" id="CP023344">
    <property type="protein sequence ID" value="ATC64318.1"/>
    <property type="molecule type" value="Genomic_DNA"/>
</dbReference>
<dbReference type="AlphaFoldDB" id="A0A290QG54"/>
<evidence type="ECO:0000256" key="1">
    <source>
        <dbReference type="SAM" id="MobiDB-lite"/>
    </source>
</evidence>
<reference evidence="2 3" key="1">
    <citation type="submission" date="2017-09" db="EMBL/GenBank/DDBJ databases">
        <title>Complete genome sequence of Verrucomicrobial strain HZ-65, isolated from freshwater.</title>
        <authorList>
            <person name="Choi A."/>
        </authorList>
    </citation>
    <scope>NUCLEOTIDE SEQUENCE [LARGE SCALE GENOMIC DNA]</scope>
    <source>
        <strain evidence="2 3">HZ-65</strain>
    </source>
</reference>
<dbReference type="KEGG" id="vbh:CMV30_10325"/>
<proteinExistence type="predicted"/>
<gene>
    <name evidence="2" type="ORF">CMV30_10325</name>
</gene>
<organism evidence="2 3">
    <name type="scientific">Nibricoccus aquaticus</name>
    <dbReference type="NCBI Taxonomy" id="2576891"/>
    <lineage>
        <taxon>Bacteria</taxon>
        <taxon>Pseudomonadati</taxon>
        <taxon>Verrucomicrobiota</taxon>
        <taxon>Opitutia</taxon>
        <taxon>Opitutales</taxon>
        <taxon>Opitutaceae</taxon>
        <taxon>Nibricoccus</taxon>
    </lineage>
</organism>
<name>A0A290QG54_9BACT</name>
<feature type="region of interest" description="Disordered" evidence="1">
    <location>
        <begin position="51"/>
        <end position="81"/>
    </location>
</feature>
<feature type="compositionally biased region" description="Polar residues" evidence="1">
    <location>
        <begin position="57"/>
        <end position="81"/>
    </location>
</feature>
<evidence type="ECO:0000313" key="2">
    <source>
        <dbReference type="EMBL" id="ATC64318.1"/>
    </source>
</evidence>
<sequence length="81" mass="8917">MTQSERALEDARQAGIDLDLLDTIQSLSIAERWRQHDAAANLADKLATAYEPDASPSDCSNPNESPCPNSRLKNQRVQLPP</sequence>
<dbReference type="Proteomes" id="UP000217265">
    <property type="component" value="Chromosome"/>
</dbReference>
<keyword evidence="3" id="KW-1185">Reference proteome</keyword>
<dbReference type="OrthoDB" id="200410at2"/>